<dbReference type="Pfam" id="PF16189">
    <property type="entry name" value="Creatinase_N_2"/>
    <property type="match status" value="1"/>
</dbReference>
<dbReference type="Pfam" id="PF00557">
    <property type="entry name" value="Peptidase_M24"/>
    <property type="match status" value="1"/>
</dbReference>
<proteinExistence type="inferred from homology"/>
<feature type="domain" description="Creatinase N-terminal" evidence="6">
    <location>
        <begin position="370"/>
        <end position="510"/>
    </location>
</feature>
<feature type="compositionally biased region" description="Low complexity" evidence="4">
    <location>
        <begin position="17"/>
        <end position="28"/>
    </location>
</feature>
<feature type="domain" description="Peptidase M24" evidence="5">
    <location>
        <begin position="698"/>
        <end position="909"/>
    </location>
</feature>
<dbReference type="Gene3D" id="3.40.350.10">
    <property type="entry name" value="Creatinase/prolidase N-terminal domain"/>
    <property type="match status" value="2"/>
</dbReference>
<evidence type="ECO:0000313" key="8">
    <source>
        <dbReference type="EMBL" id="KAL0576533.1"/>
    </source>
</evidence>
<dbReference type="Pfam" id="PF01321">
    <property type="entry name" value="Creatinase_N"/>
    <property type="match status" value="1"/>
</dbReference>
<evidence type="ECO:0008006" key="10">
    <source>
        <dbReference type="Google" id="ProtNLM"/>
    </source>
</evidence>
<name>A0ABR3FM85_9AGAR</name>
<dbReference type="SUPFAM" id="SSF55920">
    <property type="entry name" value="Creatinase/aminopeptidase"/>
    <property type="match status" value="1"/>
</dbReference>
<feature type="compositionally biased region" description="Polar residues" evidence="4">
    <location>
        <begin position="337"/>
        <end position="351"/>
    </location>
</feature>
<evidence type="ECO:0000259" key="5">
    <source>
        <dbReference type="Pfam" id="PF00557"/>
    </source>
</evidence>
<dbReference type="InterPro" id="IPR033740">
    <property type="entry name" value="Pept_M24B"/>
</dbReference>
<feature type="region of interest" description="Disordered" evidence="4">
    <location>
        <begin position="69"/>
        <end position="99"/>
    </location>
</feature>
<feature type="compositionally biased region" description="Gly residues" evidence="4">
    <location>
        <begin position="265"/>
        <end position="276"/>
    </location>
</feature>
<comment type="cofactor">
    <cofactor evidence="1">
        <name>Mn(2+)</name>
        <dbReference type="ChEBI" id="CHEBI:29035"/>
    </cofactor>
</comment>
<evidence type="ECO:0000313" key="9">
    <source>
        <dbReference type="Proteomes" id="UP001465976"/>
    </source>
</evidence>
<dbReference type="InterPro" id="IPR029149">
    <property type="entry name" value="Creatin/AminoP/Spt16_N"/>
</dbReference>
<comment type="caution">
    <text evidence="8">The sequence shown here is derived from an EMBL/GenBank/DDBJ whole genome shotgun (WGS) entry which is preliminary data.</text>
</comment>
<feature type="region of interest" description="Disordered" evidence="4">
    <location>
        <begin position="147"/>
        <end position="364"/>
    </location>
</feature>
<gene>
    <name evidence="8" type="ORF">V5O48_005453</name>
</gene>
<organism evidence="8 9">
    <name type="scientific">Marasmius crinis-equi</name>
    <dbReference type="NCBI Taxonomy" id="585013"/>
    <lineage>
        <taxon>Eukaryota</taxon>
        <taxon>Fungi</taxon>
        <taxon>Dikarya</taxon>
        <taxon>Basidiomycota</taxon>
        <taxon>Agaricomycotina</taxon>
        <taxon>Agaricomycetes</taxon>
        <taxon>Agaricomycetidae</taxon>
        <taxon>Agaricales</taxon>
        <taxon>Marasmiineae</taxon>
        <taxon>Marasmiaceae</taxon>
        <taxon>Marasmius</taxon>
    </lineage>
</organism>
<accession>A0ABR3FM85</accession>
<dbReference type="InterPro" id="IPR050422">
    <property type="entry name" value="X-Pro_aminopeptidase_P"/>
</dbReference>
<dbReference type="InterPro" id="IPR032416">
    <property type="entry name" value="Peptidase_M24_C"/>
</dbReference>
<comment type="similarity">
    <text evidence="2">Belongs to the peptidase M24B family.</text>
</comment>
<dbReference type="InterPro" id="IPR036005">
    <property type="entry name" value="Creatinase/aminopeptidase-like"/>
</dbReference>
<feature type="compositionally biased region" description="Basic and acidic residues" evidence="4">
    <location>
        <begin position="189"/>
        <end position="200"/>
    </location>
</feature>
<feature type="compositionally biased region" description="Polar residues" evidence="4">
    <location>
        <begin position="177"/>
        <end position="188"/>
    </location>
</feature>
<keyword evidence="9" id="KW-1185">Reference proteome</keyword>
<evidence type="ECO:0000256" key="2">
    <source>
        <dbReference type="ARBA" id="ARBA00008766"/>
    </source>
</evidence>
<dbReference type="EMBL" id="JBAHYK010000217">
    <property type="protein sequence ID" value="KAL0576533.1"/>
    <property type="molecule type" value="Genomic_DNA"/>
</dbReference>
<feature type="compositionally biased region" description="Low complexity" evidence="4">
    <location>
        <begin position="230"/>
        <end position="264"/>
    </location>
</feature>
<evidence type="ECO:0000256" key="3">
    <source>
        <dbReference type="ARBA" id="ARBA00023211"/>
    </source>
</evidence>
<dbReference type="Proteomes" id="UP001465976">
    <property type="component" value="Unassembled WGS sequence"/>
</dbReference>
<dbReference type="InterPro" id="IPR000587">
    <property type="entry name" value="Creatinase_N"/>
</dbReference>
<sequence>MVGPPGGPDMLSRHHSYSTTSSQSSMMYHAANGRGPVSSLPPRPTSGLTFHTDSEKYDTIPHDAVVDYQHKSKKTGKPKILRGNTMTGSKKKPPASVTTAGDVDHVRSLSDGDVKKSGGFAKKWGYGWGIGKKNKEKEKLAEIEEMDTERGSFVSGSQSNLPMYQSQASMPPALTPHRSNTKSTQASKDSQDTLVRRDTQRTQTTMQSQGSWDPNRFVQPHPQLTREISGRSGRSGLSGDMMMRGEGADLSRSGTGTSGRTGRSGTSGGFGGGYGGDLHRTATGASGRSGADLHRSATGVSGRSGADLDRAATGASSRSRGPDLSRSTTRRARFHSNDSSSTLVGSNTSAYQRKLHPNESIHERVETGDRLDQLRQLMAQEKEPLDYYIVPSEDAHQSEYVASSDKRRQYICGFSGTNGNAIISPTEAWLVTDSRYWGQALRQIDSNWTLIKAGGMAQPKDWIDWLISYAPPNSRIGIDGRMISYEKAMLLNSKINPKGSKLVYPIQNLIDLVWKDKPAKSREPVFMHGREFTGEDALSKLERLRDWIRSQPPDMPKFSTSAPAQPKPNQIPIGTLISSLPAIAYLLNLRGSDIPYNPLFHSYLFVGLDESNTTLFLDSSKIVPEVEAYLTNLGVQRRDYVDIWPFLRHRQWKSDGKIIISPQTSYTISLVLTHFRTMVLPSYAEHMMSIKNSTELDGMKRAYLRDGVAFTRFLAWLEAKLADGYDITEWEAAHRLTEFRRNQKYFMGLAYENISASGKNAALPHYSPKKDEAKMIDRSQVYLNDSGGQYRDGTCDTTRTVHFGRPTEEETEAYTRVLQGHIAIDTAVFPEGTSGLQLDVLARRALWKEGMNYMHGTGHGFGSFLTVHEGPQGFNSAVPLTVGHVVTNEPGFYKEGKFGIRIESALAVKKLRKGHHSGEVWLGFERLTCVPIQTRMVKETMLTKEEKQWVKDHNQRCYDKLSTFLKDDKRAMKWLKREADRGIGLAAAAPGGWTVDWD</sequence>
<dbReference type="Gene3D" id="3.90.230.10">
    <property type="entry name" value="Creatinase/methionine aminopeptidase superfamily"/>
    <property type="match status" value="1"/>
</dbReference>
<evidence type="ECO:0000256" key="1">
    <source>
        <dbReference type="ARBA" id="ARBA00001936"/>
    </source>
</evidence>
<reference evidence="8 9" key="1">
    <citation type="submission" date="2024-02" db="EMBL/GenBank/DDBJ databases">
        <title>A draft genome for the cacao thread blight pathogen Marasmius crinis-equi.</title>
        <authorList>
            <person name="Cohen S.P."/>
            <person name="Baruah I.K."/>
            <person name="Amoako-Attah I."/>
            <person name="Bukari Y."/>
            <person name="Meinhardt L.W."/>
            <person name="Bailey B.A."/>
        </authorList>
    </citation>
    <scope>NUCLEOTIDE SEQUENCE [LARGE SCALE GENOMIC DNA]</scope>
    <source>
        <strain evidence="8 9">GH-76</strain>
    </source>
</reference>
<dbReference type="PANTHER" id="PTHR43763">
    <property type="entry name" value="XAA-PRO AMINOPEPTIDASE 1"/>
    <property type="match status" value="1"/>
</dbReference>
<feature type="compositionally biased region" description="Basic residues" evidence="4">
    <location>
        <begin position="71"/>
        <end position="80"/>
    </location>
</feature>
<evidence type="ECO:0000259" key="7">
    <source>
        <dbReference type="Pfam" id="PF16188"/>
    </source>
</evidence>
<feature type="region of interest" description="Disordered" evidence="4">
    <location>
        <begin position="1"/>
        <end position="54"/>
    </location>
</feature>
<dbReference type="PANTHER" id="PTHR43763:SF17">
    <property type="entry name" value="AMINOPEPTIDASE P, CYTOPLASMIC-RELATED"/>
    <property type="match status" value="1"/>
</dbReference>
<protein>
    <recommendedName>
        <fullName evidence="10">Creatinase/aminopeptidase</fullName>
    </recommendedName>
</protein>
<keyword evidence="3" id="KW-0464">Manganese</keyword>
<dbReference type="InterPro" id="IPR000994">
    <property type="entry name" value="Pept_M24"/>
</dbReference>
<feature type="domain" description="Peptidase M24 C-terminal" evidence="7">
    <location>
        <begin position="921"/>
        <end position="979"/>
    </location>
</feature>
<evidence type="ECO:0000259" key="6">
    <source>
        <dbReference type="Pfam" id="PF01321"/>
    </source>
</evidence>
<dbReference type="Pfam" id="PF16188">
    <property type="entry name" value="Peptidase_M24_C"/>
    <property type="match status" value="1"/>
</dbReference>
<dbReference type="CDD" id="cd01085">
    <property type="entry name" value="APP"/>
    <property type="match status" value="1"/>
</dbReference>
<feature type="compositionally biased region" description="Polar residues" evidence="4">
    <location>
        <begin position="154"/>
        <end position="169"/>
    </location>
</feature>
<evidence type="ECO:0000256" key="4">
    <source>
        <dbReference type="SAM" id="MobiDB-lite"/>
    </source>
</evidence>
<dbReference type="SUPFAM" id="SSF53092">
    <property type="entry name" value="Creatinase/prolidase N-terminal domain"/>
    <property type="match status" value="1"/>
</dbReference>